<dbReference type="Pfam" id="PF24139">
    <property type="entry name" value="TPR_TNPO3_IPO13_4th"/>
    <property type="match status" value="1"/>
</dbReference>
<dbReference type="InterPro" id="IPR051345">
    <property type="entry name" value="Importin_beta-like_NTR"/>
</dbReference>
<dbReference type="InterPro" id="IPR013598">
    <property type="entry name" value="Exportin-1/Importin-b-like"/>
</dbReference>
<dbReference type="RefSeq" id="XP_043051153.1">
    <property type="nucleotide sequence ID" value="XM_043194101.1"/>
</dbReference>
<dbReference type="InterPro" id="IPR057941">
    <property type="entry name" value="TPR_TNPO3_IPO13_2nd"/>
</dbReference>
<evidence type="ECO:0000259" key="2">
    <source>
        <dbReference type="Pfam" id="PF08389"/>
    </source>
</evidence>
<dbReference type="GO" id="GO:0005634">
    <property type="term" value="C:nucleus"/>
    <property type="evidence" value="ECO:0007669"/>
    <property type="project" value="UniProtKB-ARBA"/>
</dbReference>
<name>A0A9P7VDQ6_9ASCO</name>
<accession>A0A9P7VDQ6</accession>
<dbReference type="Pfam" id="PF24138">
    <property type="entry name" value="TPR_TNPO3_IPO13_2nd"/>
    <property type="match status" value="1"/>
</dbReference>
<dbReference type="GO" id="GO:0031267">
    <property type="term" value="F:small GTPase binding"/>
    <property type="evidence" value="ECO:0007669"/>
    <property type="project" value="InterPro"/>
</dbReference>
<dbReference type="InterPro" id="IPR016024">
    <property type="entry name" value="ARM-type_fold"/>
</dbReference>
<dbReference type="InterPro" id="IPR011989">
    <property type="entry name" value="ARM-like"/>
</dbReference>
<dbReference type="Pfam" id="PF24140">
    <property type="entry name" value="TPR_TNPO3_IPO13_3rd"/>
    <property type="match status" value="1"/>
</dbReference>
<dbReference type="InterPro" id="IPR001494">
    <property type="entry name" value="Importin-beta_N"/>
</dbReference>
<organism evidence="3 4">
    <name type="scientific">Scheffersomyces spartinae</name>
    <dbReference type="NCBI Taxonomy" id="45513"/>
    <lineage>
        <taxon>Eukaryota</taxon>
        <taxon>Fungi</taxon>
        <taxon>Dikarya</taxon>
        <taxon>Ascomycota</taxon>
        <taxon>Saccharomycotina</taxon>
        <taxon>Pichiomycetes</taxon>
        <taxon>Debaryomycetaceae</taxon>
        <taxon>Scheffersomyces</taxon>
    </lineage>
</organism>
<dbReference type="InterPro" id="IPR057942">
    <property type="entry name" value="TPR_TNPO3_IPO13_3rd"/>
</dbReference>
<dbReference type="AlphaFoldDB" id="A0A9P7VDQ6"/>
<comment type="caution">
    <text evidence="3">The sequence shown here is derived from an EMBL/GenBank/DDBJ whole genome shotgun (WGS) entry which is preliminary data.</text>
</comment>
<dbReference type="InterPro" id="IPR058537">
    <property type="entry name" value="TPR_TNPO3_IPO13_4th"/>
</dbReference>
<dbReference type="Proteomes" id="UP000790833">
    <property type="component" value="Unassembled WGS sequence"/>
</dbReference>
<dbReference type="GO" id="GO:0006606">
    <property type="term" value="P:protein import into nucleus"/>
    <property type="evidence" value="ECO:0007669"/>
    <property type="project" value="TreeGrafter"/>
</dbReference>
<dbReference type="SUPFAM" id="SSF48371">
    <property type="entry name" value="ARM repeat"/>
    <property type="match status" value="1"/>
</dbReference>
<dbReference type="PANTHER" id="PTHR12363:SF53">
    <property type="entry name" value="MRNA TRANSPORT REGULATOR MTR10"/>
    <property type="match status" value="1"/>
</dbReference>
<dbReference type="Gene3D" id="1.25.10.10">
    <property type="entry name" value="Leucine-rich Repeat Variant"/>
    <property type="match status" value="1"/>
</dbReference>
<keyword evidence="4" id="KW-1185">Reference proteome</keyword>
<dbReference type="EMBL" id="JAHMUF010000003">
    <property type="protein sequence ID" value="KAG7195608.1"/>
    <property type="molecule type" value="Genomic_DNA"/>
</dbReference>
<dbReference type="GeneID" id="66116749"/>
<proteinExistence type="predicted"/>
<dbReference type="Pfam" id="PF08389">
    <property type="entry name" value="Xpo1"/>
    <property type="match status" value="1"/>
</dbReference>
<sequence length="947" mass="108551">MLTPVILGELAQALKTMYSNAPQAAKKESTVYLESFQKSEVAWEVCHQILSDASIDDTRMKLFAAQTLRSKVTYDVTLLPESSFPSLRSSLLQVFIIYNRRQDKLIRTQLSIALSLLMLQDLSWTNATEDIIDHLSNPNLVLCLLDFLKILPEELSDVKRTSLTDEEFNDRTAELIESKVEKVLLILKTLSESTSDSLMKSSILDCLNSWIKEFPISDLLSIDSLTNLVFQSLLSPNSFDKAIECLVTILRETRDINDLQLIDALFQQVIKINTFMPKEMTEDPEVVDGLTRLYSEAGESWHVLIAKDPNHFKPLIDLILQCCSYEEDLDVVKYTFYFWHLLKQLVTLPKFEKSKAELVDTYSSLITVIIKHLTYPTDAEDHDLFDGDKEQEDKFKEFRYEMGDLLKDCCAVVGPTRALNIPFQQVQSCLRDPNSQKWQYIEAPLFSMRTMAKEVPLTEQTILPTIMEFLVQLPEHPKIRYAATLVLGRYTEWTSKNPSFLEPQLQYITKGFEMDSSKEIIMATSQTLMYFCQDCSKYLVNYLEQLYVLYGRVQDKIDLSSSYELADGLGHVIKQVPRENVYQTLEMFLSPHLNYFTALLSAPQTEELCVEVADKIEVITIFDSVLRSAKFEDPDYPPATFFMEKIWPLLEKLLEKFGLSLKVSERVLKSIRTAIQSFSTYLSPILSSLASLLHEGFKKSRYGCFLWVTGALVREFGDEYSSEDVKENVYNFGLSQAQTFFEIFNAYKQEGRITEINDVVEDFFRMMDDLLMFFPFKLIGNSELLSSLKDAAVVTISSIREFETLIACLHFMIDLISWGLPNPPISFFDENPHQVQEQIKALLMTSGVELIKCLIEGLIFLLPNDAQHDANDLLLKVLVVIPDSQLAIEWLVQVVMSLPNVSEKEVNKLGSTISVALPNKDNRRVRSSLKDFISWYSRKNVSPRSEF</sequence>
<dbReference type="OrthoDB" id="435593at2759"/>
<evidence type="ECO:0000313" key="4">
    <source>
        <dbReference type="Proteomes" id="UP000790833"/>
    </source>
</evidence>
<evidence type="ECO:0000259" key="1">
    <source>
        <dbReference type="Pfam" id="PF03810"/>
    </source>
</evidence>
<dbReference type="PANTHER" id="PTHR12363">
    <property type="entry name" value="TRANSPORTIN 3 AND IMPORTIN 13"/>
    <property type="match status" value="1"/>
</dbReference>
<evidence type="ECO:0000313" key="3">
    <source>
        <dbReference type="EMBL" id="KAG7195608.1"/>
    </source>
</evidence>
<keyword evidence="3" id="KW-0675">Receptor</keyword>
<gene>
    <name evidence="3" type="primary">MTR10</name>
    <name evidence="3" type="ORF">KQ657_003375</name>
</gene>
<protein>
    <submittedName>
        <fullName evidence="3">Nuclear import receptor</fullName>
    </submittedName>
</protein>
<feature type="domain" description="Importin N-terminal" evidence="1">
    <location>
        <begin position="32"/>
        <end position="95"/>
    </location>
</feature>
<dbReference type="Pfam" id="PF03810">
    <property type="entry name" value="IBN_N"/>
    <property type="match status" value="1"/>
</dbReference>
<feature type="domain" description="Exportin-1/Importin-beta-like" evidence="2">
    <location>
        <begin position="104"/>
        <end position="246"/>
    </location>
</feature>
<dbReference type="GO" id="GO:0005737">
    <property type="term" value="C:cytoplasm"/>
    <property type="evidence" value="ECO:0007669"/>
    <property type="project" value="TreeGrafter"/>
</dbReference>
<reference evidence="3" key="1">
    <citation type="submission" date="2021-03" db="EMBL/GenBank/DDBJ databases">
        <authorList>
            <person name="Palmer J.M."/>
        </authorList>
    </citation>
    <scope>NUCLEOTIDE SEQUENCE</scope>
    <source>
        <strain evidence="3">ARV_011</strain>
    </source>
</reference>